<feature type="compositionally biased region" description="Basic residues" evidence="1">
    <location>
        <begin position="32"/>
        <end position="41"/>
    </location>
</feature>
<gene>
    <name evidence="2" type="ORF">ACFOOG_01180</name>
</gene>
<dbReference type="RefSeq" id="WP_380692584.1">
    <property type="nucleotide sequence ID" value="NZ_JBHRYR010000002.1"/>
</dbReference>
<organism evidence="2 3">
    <name type="scientific">Saccharospirillum mangrovi</name>
    <dbReference type="NCBI Taxonomy" id="2161747"/>
    <lineage>
        <taxon>Bacteria</taxon>
        <taxon>Pseudomonadati</taxon>
        <taxon>Pseudomonadota</taxon>
        <taxon>Gammaproteobacteria</taxon>
        <taxon>Oceanospirillales</taxon>
        <taxon>Saccharospirillaceae</taxon>
        <taxon>Saccharospirillum</taxon>
    </lineage>
</organism>
<feature type="compositionally biased region" description="Low complexity" evidence="1">
    <location>
        <begin position="42"/>
        <end position="63"/>
    </location>
</feature>
<protein>
    <submittedName>
        <fullName evidence="2">Uncharacterized protein</fullName>
    </submittedName>
</protein>
<dbReference type="Proteomes" id="UP001595617">
    <property type="component" value="Unassembled WGS sequence"/>
</dbReference>
<proteinExistence type="predicted"/>
<evidence type="ECO:0000313" key="3">
    <source>
        <dbReference type="Proteomes" id="UP001595617"/>
    </source>
</evidence>
<comment type="caution">
    <text evidence="2">The sequence shown here is derived from an EMBL/GenBank/DDBJ whole genome shotgun (WGS) entry which is preliminary data.</text>
</comment>
<sequence length="233" mass="22969">MSKVYKRSNAVDVIGGVVFGGGGGGGGGGGSKSKKAKKAKKTTSSVVKNSNTTSNSGVGNSSSHFVTNYNSNAGPDNAGVNGTPLSIKEGGNGFSTGSWELTSVTLGAGAGVGVKYNQSAGSQTLVDLHIGGGVSGGLKITGNDVSLVGDATIGLSANAGNREVGIASMTLDAEFDTNNGLSHEFKFSSILDTASATSNGSGASISSGPETVSYGIKLGIPQISIELQKVPAY</sequence>
<reference evidence="3" key="1">
    <citation type="journal article" date="2019" name="Int. J. Syst. Evol. Microbiol.">
        <title>The Global Catalogue of Microorganisms (GCM) 10K type strain sequencing project: providing services to taxonomists for standard genome sequencing and annotation.</title>
        <authorList>
            <consortium name="The Broad Institute Genomics Platform"/>
            <consortium name="The Broad Institute Genome Sequencing Center for Infectious Disease"/>
            <person name="Wu L."/>
            <person name="Ma J."/>
        </authorList>
    </citation>
    <scope>NUCLEOTIDE SEQUENCE [LARGE SCALE GENOMIC DNA]</scope>
    <source>
        <strain evidence="3">IBRC 10765</strain>
    </source>
</reference>
<feature type="compositionally biased region" description="Polar residues" evidence="1">
    <location>
        <begin position="64"/>
        <end position="74"/>
    </location>
</feature>
<evidence type="ECO:0000256" key="1">
    <source>
        <dbReference type="SAM" id="MobiDB-lite"/>
    </source>
</evidence>
<name>A0ABV7ZWB1_9GAMM</name>
<dbReference type="EMBL" id="JBHRYR010000002">
    <property type="protein sequence ID" value="MFC3851430.1"/>
    <property type="molecule type" value="Genomic_DNA"/>
</dbReference>
<keyword evidence="3" id="KW-1185">Reference proteome</keyword>
<accession>A0ABV7ZWB1</accession>
<evidence type="ECO:0000313" key="2">
    <source>
        <dbReference type="EMBL" id="MFC3851430.1"/>
    </source>
</evidence>
<feature type="region of interest" description="Disordered" evidence="1">
    <location>
        <begin position="24"/>
        <end position="84"/>
    </location>
</feature>